<evidence type="ECO:0000256" key="1">
    <source>
        <dbReference type="PIRSR" id="PIRSR605301-1"/>
    </source>
</evidence>
<dbReference type="SUPFAM" id="SSF101152">
    <property type="entry name" value="Mob1/phocein"/>
    <property type="match status" value="1"/>
</dbReference>
<dbReference type="GeneID" id="115880202"/>
<dbReference type="RefSeq" id="XP_030753200.1">
    <property type="nucleotide sequence ID" value="XM_030897340.1"/>
</dbReference>
<feature type="region of interest" description="Disordered" evidence="2">
    <location>
        <begin position="214"/>
        <end position="242"/>
    </location>
</feature>
<protein>
    <submittedName>
        <fullName evidence="4 5">MOB kinase activator-like 2</fullName>
    </submittedName>
</protein>
<evidence type="ECO:0000313" key="5">
    <source>
        <dbReference type="RefSeq" id="XP_030753200.1"/>
    </source>
</evidence>
<feature type="binding site" evidence="1">
    <location>
        <position position="75"/>
    </location>
    <ligand>
        <name>Zn(2+)</name>
        <dbReference type="ChEBI" id="CHEBI:29105"/>
    </ligand>
</feature>
<evidence type="ECO:0000313" key="4">
    <source>
        <dbReference type="RefSeq" id="XP_030753199.1"/>
    </source>
</evidence>
<dbReference type="CTD" id="81532"/>
<dbReference type="Pfam" id="PF03637">
    <property type="entry name" value="Mob1_phocein"/>
    <property type="match status" value="1"/>
</dbReference>
<gene>
    <name evidence="4 5" type="primary">LOC115880202</name>
</gene>
<dbReference type="AlphaFoldDB" id="A0A6J2XRD2"/>
<dbReference type="Gene3D" id="1.20.140.30">
    <property type="entry name" value="MOB kinase activator"/>
    <property type="match status" value="1"/>
</dbReference>
<evidence type="ECO:0000313" key="3">
    <source>
        <dbReference type="Proteomes" id="UP000504635"/>
    </source>
</evidence>
<sequence length="242" mass="27535">MGKARRKEKEGTESSSGDSKLYLEATVLERKLPEMDMRIFVDLPAGLDYNEWLASHSMALFDHVNLVYGTVSEFCTTATCPDMTGPGQRTYLWFDEKGKKTKVAAPQYIDYVMTFIQKTVSDENIFPTKYANEFPSSFESIVRKIVRLLFHVVAHLYAAHFKEVVMLGLHAHLNLTFAHLTALYHRFSLIDPKETEILKDLEIALRLTENSTEVVNNNEQNEVKDESSKSQPTEESSGDNES</sequence>
<dbReference type="InterPro" id="IPR036703">
    <property type="entry name" value="MOB_kinase_act_sf"/>
</dbReference>
<proteinExistence type="predicted"/>
<dbReference type="KEGG" id="soy:115880202"/>
<dbReference type="PANTHER" id="PTHR22599">
    <property type="entry name" value="MPS ONE BINDER KINASE ACTIVATOR-LIKE MOB"/>
    <property type="match status" value="1"/>
</dbReference>
<accession>A0A6J2XRD2</accession>
<evidence type="ECO:0000256" key="2">
    <source>
        <dbReference type="SAM" id="MobiDB-lite"/>
    </source>
</evidence>
<feature type="binding site" evidence="1">
    <location>
        <position position="160"/>
    </location>
    <ligand>
        <name>Zn(2+)</name>
        <dbReference type="ChEBI" id="CHEBI:29105"/>
    </ligand>
</feature>
<dbReference type="SMART" id="SM01388">
    <property type="entry name" value="Mob1_phocein"/>
    <property type="match status" value="1"/>
</dbReference>
<dbReference type="InterPro" id="IPR005301">
    <property type="entry name" value="MOB_kinase_act_fam"/>
</dbReference>
<dbReference type="Proteomes" id="UP000504635">
    <property type="component" value="Unplaced"/>
</dbReference>
<feature type="binding site" evidence="1">
    <location>
        <position position="155"/>
    </location>
    <ligand>
        <name>Zn(2+)</name>
        <dbReference type="ChEBI" id="CHEBI:29105"/>
    </ligand>
</feature>
<reference evidence="4 5" key="1">
    <citation type="submission" date="2025-04" db="UniProtKB">
        <authorList>
            <consortium name="RefSeq"/>
        </authorList>
    </citation>
    <scope>IDENTIFICATION</scope>
    <source>
        <tissue evidence="4 5">Gonads</tissue>
    </source>
</reference>
<keyword evidence="1" id="KW-0862">Zinc</keyword>
<organism evidence="3 4">
    <name type="scientific">Sitophilus oryzae</name>
    <name type="common">Rice weevil</name>
    <name type="synonym">Curculio oryzae</name>
    <dbReference type="NCBI Taxonomy" id="7048"/>
    <lineage>
        <taxon>Eukaryota</taxon>
        <taxon>Metazoa</taxon>
        <taxon>Ecdysozoa</taxon>
        <taxon>Arthropoda</taxon>
        <taxon>Hexapoda</taxon>
        <taxon>Insecta</taxon>
        <taxon>Pterygota</taxon>
        <taxon>Neoptera</taxon>
        <taxon>Endopterygota</taxon>
        <taxon>Coleoptera</taxon>
        <taxon>Polyphaga</taxon>
        <taxon>Cucujiformia</taxon>
        <taxon>Curculionidae</taxon>
        <taxon>Dryophthorinae</taxon>
        <taxon>Sitophilus</taxon>
    </lineage>
</organism>
<keyword evidence="3" id="KW-1185">Reference proteome</keyword>
<keyword evidence="1" id="KW-0479">Metal-binding</keyword>
<name>A0A6J2XRD2_SITOR</name>
<dbReference type="RefSeq" id="XP_030753199.1">
    <property type="nucleotide sequence ID" value="XM_030897339.1"/>
</dbReference>
<dbReference type="OrthoDB" id="8170117at2759"/>
<feature type="binding site" evidence="1">
    <location>
        <position position="80"/>
    </location>
    <ligand>
        <name>Zn(2+)</name>
        <dbReference type="ChEBI" id="CHEBI:29105"/>
    </ligand>
</feature>